<dbReference type="Pfam" id="PF02033">
    <property type="entry name" value="RBFA"/>
    <property type="match status" value="1"/>
</dbReference>
<dbReference type="GO" id="GO:0005829">
    <property type="term" value="C:cytosol"/>
    <property type="evidence" value="ECO:0007669"/>
    <property type="project" value="TreeGrafter"/>
</dbReference>
<dbReference type="KEGG" id="ccha:ELD05_05805"/>
<dbReference type="HAMAP" id="MF_00003">
    <property type="entry name" value="RbfA"/>
    <property type="match status" value="1"/>
</dbReference>
<dbReference type="SUPFAM" id="SSF89919">
    <property type="entry name" value="Ribosome-binding factor A, RbfA"/>
    <property type="match status" value="1"/>
</dbReference>
<dbReference type="NCBIfam" id="TIGR00082">
    <property type="entry name" value="rbfA"/>
    <property type="match status" value="1"/>
</dbReference>
<comment type="subcellular location">
    <subcellularLocation>
        <location evidence="2">Cytoplasm</location>
    </subcellularLocation>
</comment>
<gene>
    <name evidence="2 3" type="primary">rbfA</name>
    <name evidence="3" type="ORF">ELD05_05805</name>
</gene>
<dbReference type="InterPro" id="IPR000238">
    <property type="entry name" value="RbfA"/>
</dbReference>
<name>A0A3T0D554_9FIRM</name>
<dbReference type="GO" id="GO:0030490">
    <property type="term" value="P:maturation of SSU-rRNA"/>
    <property type="evidence" value="ECO:0007669"/>
    <property type="project" value="UniProtKB-UniRule"/>
</dbReference>
<keyword evidence="4" id="KW-1185">Reference proteome</keyword>
<protein>
    <recommendedName>
        <fullName evidence="2">Ribosome-binding factor A</fullName>
    </recommendedName>
</protein>
<dbReference type="EMBL" id="CP034791">
    <property type="protein sequence ID" value="AZT90189.1"/>
    <property type="molecule type" value="Genomic_DNA"/>
</dbReference>
<evidence type="ECO:0000256" key="2">
    <source>
        <dbReference type="HAMAP-Rule" id="MF_00003"/>
    </source>
</evidence>
<evidence type="ECO:0000313" key="4">
    <source>
        <dbReference type="Proteomes" id="UP000282930"/>
    </source>
</evidence>
<keyword evidence="2" id="KW-0963">Cytoplasm</keyword>
<dbReference type="InterPro" id="IPR023799">
    <property type="entry name" value="RbfA_dom_sf"/>
</dbReference>
<sequence>MQFERADRVAEEIKKEISDIIQHELKDPRICAELISIVKVNMSKDLRYAKVFVSIFDKNKDNITSTMKALENAKPYIRREISRRINLRFSPEISFELDDSIEYGARISKILNQLNITKNEEEEEGKSLDESEGEQEN</sequence>
<dbReference type="RefSeq" id="WP_127351682.1">
    <property type="nucleotide sequence ID" value="NZ_CP034791.1"/>
</dbReference>
<dbReference type="InterPro" id="IPR020053">
    <property type="entry name" value="Ribosome-bd_factorA_CS"/>
</dbReference>
<comment type="similarity">
    <text evidence="2">Belongs to the RbfA family.</text>
</comment>
<proteinExistence type="inferred from homology"/>
<keyword evidence="1 2" id="KW-0690">Ribosome biogenesis</keyword>
<dbReference type="InterPro" id="IPR015946">
    <property type="entry name" value="KH_dom-like_a/b"/>
</dbReference>
<evidence type="ECO:0000313" key="3">
    <source>
        <dbReference type="EMBL" id="AZT90189.1"/>
    </source>
</evidence>
<dbReference type="Proteomes" id="UP000282930">
    <property type="component" value="Chromosome"/>
</dbReference>
<evidence type="ECO:0000256" key="1">
    <source>
        <dbReference type="ARBA" id="ARBA00022517"/>
    </source>
</evidence>
<dbReference type="PANTHER" id="PTHR33515:SF1">
    <property type="entry name" value="RIBOSOME-BINDING FACTOR A, CHLOROPLASTIC-RELATED"/>
    <property type="match status" value="1"/>
</dbReference>
<reference evidence="3 4" key="1">
    <citation type="submission" date="2018-12" db="EMBL/GenBank/DDBJ databases">
        <title>Genome sequence from the cellulolytic species, Caldicellulosiruptor changbaiensis.</title>
        <authorList>
            <person name="Blumer-Schuette S.E."/>
            <person name="Mendoza C."/>
        </authorList>
    </citation>
    <scope>NUCLEOTIDE SEQUENCE [LARGE SCALE GENOMIC DNA]</scope>
    <source>
        <strain evidence="3 4">CBS-Z</strain>
    </source>
</reference>
<dbReference type="Gene3D" id="3.30.300.20">
    <property type="match status" value="1"/>
</dbReference>
<organism evidence="3 4">
    <name type="scientific">Caldicellulosiruptor changbaiensis</name>
    <dbReference type="NCBI Taxonomy" id="1222016"/>
    <lineage>
        <taxon>Bacteria</taxon>
        <taxon>Bacillati</taxon>
        <taxon>Bacillota</taxon>
        <taxon>Bacillota incertae sedis</taxon>
        <taxon>Caldicellulosiruptorales</taxon>
        <taxon>Caldicellulosiruptoraceae</taxon>
        <taxon>Caldicellulosiruptor</taxon>
    </lineage>
</organism>
<accession>A0A3T0D554</accession>
<dbReference type="PROSITE" id="PS01319">
    <property type="entry name" value="RBFA"/>
    <property type="match status" value="1"/>
</dbReference>
<dbReference type="GO" id="GO:0043024">
    <property type="term" value="F:ribosomal small subunit binding"/>
    <property type="evidence" value="ECO:0007669"/>
    <property type="project" value="TreeGrafter"/>
</dbReference>
<dbReference type="PANTHER" id="PTHR33515">
    <property type="entry name" value="RIBOSOME-BINDING FACTOR A, CHLOROPLASTIC-RELATED"/>
    <property type="match status" value="1"/>
</dbReference>
<comment type="subunit">
    <text evidence="2">Monomer. Binds 30S ribosomal subunits, but not 50S ribosomal subunits or 70S ribosomes.</text>
</comment>
<comment type="function">
    <text evidence="2">One of several proteins that assist in the late maturation steps of the functional core of the 30S ribosomal subunit. Associates with free 30S ribosomal subunits (but not with 30S subunits that are part of 70S ribosomes or polysomes). Required for efficient processing of 16S rRNA. May interact with the 5'-terminal helix region of 16S rRNA.</text>
</comment>
<dbReference type="AlphaFoldDB" id="A0A3T0D554"/>